<dbReference type="KEGG" id="aten:116290179"/>
<proteinExistence type="predicted"/>
<dbReference type="Pfam" id="PF23344">
    <property type="entry name" value="ZP-N"/>
    <property type="match status" value="3"/>
</dbReference>
<dbReference type="InParanoid" id="A0A6P8HKB7"/>
<feature type="domain" description="Ig-like" evidence="2">
    <location>
        <begin position="141"/>
        <end position="221"/>
    </location>
</feature>
<dbReference type="PANTHER" id="PTHR11576:SF14">
    <property type="entry name" value="ZP DOMAIN-CONTAINING PROTEIN"/>
    <property type="match status" value="1"/>
</dbReference>
<dbReference type="SMART" id="SM00409">
    <property type="entry name" value="IG"/>
    <property type="match status" value="3"/>
</dbReference>
<feature type="domain" description="Ig-like" evidence="2">
    <location>
        <begin position="443"/>
        <end position="512"/>
    </location>
</feature>
<dbReference type="Pfam" id="PF07679">
    <property type="entry name" value="I-set"/>
    <property type="match status" value="1"/>
</dbReference>
<dbReference type="SMART" id="SM00408">
    <property type="entry name" value="IGc2"/>
    <property type="match status" value="3"/>
</dbReference>
<sequence>MTEKKGILILLSLWTLLVFKGSKGFSFDTKVHCNPRSMVLIVKSSSNQSLQLSLMNSSCKAVKINNTHVLFQTPLTACGTQYKLSDERVVFFNWLIIKKSDQSQRIQTSRVIERSVPFHCVYKKKDVAEIMKVFEPLNFDPSRSSPQELFSLLGLPVKIQCTFRSGATPVTVKFFKNQTMVAMATNQSILTEIVMARKRDFGEYTCIAIDRNGKTAMHNITIKHLDHAAVPRDGVYTTCSESSFHVIMNRTLYPWLQPALKHLHLRDHSCEPWHINNTHIILNSSYDQCKTFRKESYREVIYDNVFIVHVKPRDDVPVLDVPDIEFAIECRLRRKPLSRITVMPSVQGKVYYLNGQLFGIFHHGSTVRAVCQTDPHEKFVAWKVKNGRQPLTRSKEKALNKMLLVENVTDSNGGVYVCVTTRRHLTLHFFVKAHFYAKSKQYIRKGRDGAVVCSAGGFPEVTKSWTKNGIKIDMKGRFSIDKKGNLMIAEARKEDSGLYACEVEQVFEVPLRMRAFQEINIMVEIYDPLVIDRFMTSRKQINTYEGLKTNIICSFKHGATPISITLSKNGQNIESVVKVRGRTLYALLQTNSGSFGKYVCVAKDAVGKKIHYVMNLRKIGKKDSLINGIGLNCYKDYMDVTFNLLEFPFLDTNNYHIHLNSSECEPYEFTNTYLRIQVPLSGCGTTVKQHGQVASYYNSLIVRLAKEKWRNKLINRVPDLVFPFQCAYKKTIVEERSIQVPIDSLKVNALHSSPLYVTSLLNIRLRLTCSFIGGVQPLKMNMIKDGKQVVEAEKVDENTLTTVVWAGFSAVGSYECNAVDETGQKGKHKITLGLTDWKKVPKTRGISIQCDSNSISISLDRHVHTWIHPEFLTIHLADERCKPSFIDSSHMLIATPLNSCGTLYKETDDHVVYRNKLILSERVEVFRVITWSPVVAFPIECRYKRKVGGSLITVEHA</sequence>
<evidence type="ECO:0000259" key="3">
    <source>
        <dbReference type="PROSITE" id="PS51034"/>
    </source>
</evidence>
<dbReference type="InterPro" id="IPR013098">
    <property type="entry name" value="Ig_I-set"/>
</dbReference>
<dbReference type="SUPFAM" id="SSF48726">
    <property type="entry name" value="Immunoglobulin"/>
    <property type="match status" value="1"/>
</dbReference>
<evidence type="ECO:0000259" key="2">
    <source>
        <dbReference type="PROSITE" id="PS50835"/>
    </source>
</evidence>
<accession>A0A6P8HKB7</accession>
<dbReference type="InterPro" id="IPR055356">
    <property type="entry name" value="ZP-N"/>
</dbReference>
<feature type="chain" id="PRO_5027770261" evidence="1">
    <location>
        <begin position="25"/>
        <end position="957"/>
    </location>
</feature>
<dbReference type="InterPro" id="IPR013783">
    <property type="entry name" value="Ig-like_fold"/>
</dbReference>
<evidence type="ECO:0000313" key="4">
    <source>
        <dbReference type="Proteomes" id="UP000515163"/>
    </source>
</evidence>
<dbReference type="GeneID" id="116290179"/>
<dbReference type="AlphaFoldDB" id="A0A6P8HKB7"/>
<protein>
    <submittedName>
        <fullName evidence="5">Uncharacterized protein LOC116290179</fullName>
    </submittedName>
</protein>
<dbReference type="Proteomes" id="UP000515163">
    <property type="component" value="Unplaced"/>
</dbReference>
<dbReference type="InterPro" id="IPR001507">
    <property type="entry name" value="ZP_dom"/>
</dbReference>
<gene>
    <name evidence="5" type="primary">LOC116290179</name>
</gene>
<dbReference type="InterPro" id="IPR036179">
    <property type="entry name" value="Ig-like_dom_sf"/>
</dbReference>
<reference evidence="5" key="1">
    <citation type="submission" date="2025-08" db="UniProtKB">
        <authorList>
            <consortium name="RefSeq"/>
        </authorList>
    </citation>
    <scope>IDENTIFICATION</scope>
    <source>
        <tissue evidence="5">Tentacle</tissue>
    </source>
</reference>
<dbReference type="PANTHER" id="PTHR11576">
    <property type="entry name" value="ZONA PELLUCIDA SPERM-BINDING PROTEIN 3"/>
    <property type="match status" value="1"/>
</dbReference>
<organism evidence="4 5">
    <name type="scientific">Actinia tenebrosa</name>
    <name type="common">Australian red waratah sea anemone</name>
    <dbReference type="NCBI Taxonomy" id="6105"/>
    <lineage>
        <taxon>Eukaryota</taxon>
        <taxon>Metazoa</taxon>
        <taxon>Cnidaria</taxon>
        <taxon>Anthozoa</taxon>
        <taxon>Hexacorallia</taxon>
        <taxon>Actiniaria</taxon>
        <taxon>Actiniidae</taxon>
        <taxon>Actinia</taxon>
    </lineage>
</organism>
<dbReference type="Gene3D" id="2.60.40.10">
    <property type="entry name" value="Immunoglobulins"/>
    <property type="match status" value="3"/>
</dbReference>
<evidence type="ECO:0000256" key="1">
    <source>
        <dbReference type="SAM" id="SignalP"/>
    </source>
</evidence>
<feature type="domain" description="Ig-like" evidence="2">
    <location>
        <begin position="344"/>
        <end position="428"/>
    </location>
</feature>
<dbReference type="PROSITE" id="PS51034">
    <property type="entry name" value="ZP_2"/>
    <property type="match status" value="1"/>
</dbReference>
<dbReference type="PROSITE" id="PS50835">
    <property type="entry name" value="IG_LIKE"/>
    <property type="match status" value="3"/>
</dbReference>
<dbReference type="RefSeq" id="XP_031553040.1">
    <property type="nucleotide sequence ID" value="XM_031697180.1"/>
</dbReference>
<name>A0A6P8HKB7_ACTTE</name>
<feature type="signal peptide" evidence="1">
    <location>
        <begin position="1"/>
        <end position="24"/>
    </location>
</feature>
<keyword evidence="1" id="KW-0732">Signal</keyword>
<evidence type="ECO:0000313" key="5">
    <source>
        <dbReference type="RefSeq" id="XP_031553040.1"/>
    </source>
</evidence>
<dbReference type="OrthoDB" id="5948490at2759"/>
<dbReference type="Gene3D" id="2.60.40.3210">
    <property type="entry name" value="Zona pellucida, ZP-N domain"/>
    <property type="match status" value="4"/>
</dbReference>
<dbReference type="InterPro" id="IPR003598">
    <property type="entry name" value="Ig_sub2"/>
</dbReference>
<dbReference type="InterPro" id="IPR003599">
    <property type="entry name" value="Ig_sub"/>
</dbReference>
<feature type="domain" description="ZP" evidence="3">
    <location>
        <begin position="849"/>
        <end position="957"/>
    </location>
</feature>
<keyword evidence="4" id="KW-1185">Reference proteome</keyword>
<dbReference type="InterPro" id="IPR007110">
    <property type="entry name" value="Ig-like_dom"/>
</dbReference>